<comment type="caution">
    <text evidence="7">The sequence shown here is derived from an EMBL/GenBank/DDBJ whole genome shotgun (WGS) entry which is preliminary data.</text>
</comment>
<dbReference type="PANTHER" id="PTHR14189:SF0">
    <property type="entry name" value="PROTEIN PHOSPHATASE METHYLESTERASE 1"/>
    <property type="match status" value="1"/>
</dbReference>
<dbReference type="PANTHER" id="PTHR14189">
    <property type="entry name" value="PROTEIN PHOSPHATASE METHYLESTERASE-1 RELATED"/>
    <property type="match status" value="1"/>
</dbReference>
<gene>
    <name evidence="7" type="primary">jg1214</name>
    <name evidence="7" type="ORF">PAEG_LOCUS11067</name>
</gene>
<dbReference type="EC" id="3.1.1.89" evidence="2"/>
<protein>
    <recommendedName>
        <fullName evidence="2">protein phosphatase methylesterase-1</fullName>
        <ecNumber evidence="2">3.1.1.89</ecNumber>
    </recommendedName>
</protein>
<evidence type="ECO:0000256" key="3">
    <source>
        <dbReference type="ARBA" id="ARBA00022487"/>
    </source>
</evidence>
<dbReference type="AlphaFoldDB" id="A0A8S4R867"/>
<accession>A0A8S4R867</accession>
<name>A0A8S4R867_9NEOP</name>
<dbReference type="EMBL" id="CAKXAJ010024922">
    <property type="protein sequence ID" value="CAH2232895.1"/>
    <property type="molecule type" value="Genomic_DNA"/>
</dbReference>
<comment type="similarity">
    <text evidence="1">Belongs to the AB hydrolase superfamily.</text>
</comment>
<comment type="catalytic activity">
    <reaction evidence="5">
        <text>[phosphatase 2A protein]-C-terminal L-leucine methyl ester + H2O = [phosphatase 2A protein]-C-terminal L-leucine + methanol + H(+)</text>
        <dbReference type="Rhea" id="RHEA:48548"/>
        <dbReference type="Rhea" id="RHEA-COMP:12134"/>
        <dbReference type="Rhea" id="RHEA-COMP:12135"/>
        <dbReference type="ChEBI" id="CHEBI:15377"/>
        <dbReference type="ChEBI" id="CHEBI:15378"/>
        <dbReference type="ChEBI" id="CHEBI:17790"/>
        <dbReference type="ChEBI" id="CHEBI:90516"/>
        <dbReference type="ChEBI" id="CHEBI:90517"/>
        <dbReference type="EC" id="3.1.1.89"/>
    </reaction>
</comment>
<evidence type="ECO:0000256" key="5">
    <source>
        <dbReference type="ARBA" id="ARBA00049203"/>
    </source>
</evidence>
<dbReference type="SUPFAM" id="SSF53474">
    <property type="entry name" value="alpha/beta-Hydrolases"/>
    <property type="match status" value="1"/>
</dbReference>
<dbReference type="Pfam" id="PF12697">
    <property type="entry name" value="Abhydrolase_6"/>
    <property type="match status" value="1"/>
</dbReference>
<sequence length="365" mass="40011">MSSLQKTIMKNKLPPKMPRTSGISKLAPFGGSRRKDYSPISWKNYFEKYLDVEIEAGVFRVYLSPEPEHPEQPRIVTLHGGGYSGLSWALFTEEITRLIHCQVVSMDIRGHGETKAKDSDDLSIDTLVNDVAQVLLKLFDTEMPPIILLGHSMGGAVAVRASHLPSLEPYVQGVAVIDVVEGTAMEALASMQSFLRSRPTHFNSIEHAIEWCVRSGQVRNVESARVSMPSQIVNCATGELATNEIEHYQSAPPSPLLPNTRGVRADVIAEEGEGGDADAGAGHGEGDSFAKPPPAQAGAMRWRVCWPPSRFVTGSRRPRPAGSRCNWGPHPAAESRTCRRASHHLSLTLTPTTDYTQEHFKIARC</sequence>
<dbReference type="InterPro" id="IPR029058">
    <property type="entry name" value="AB_hydrolase_fold"/>
</dbReference>
<dbReference type="OrthoDB" id="194865at2759"/>
<proteinExistence type="inferred from homology"/>
<evidence type="ECO:0000256" key="4">
    <source>
        <dbReference type="ARBA" id="ARBA00022801"/>
    </source>
</evidence>
<evidence type="ECO:0000256" key="1">
    <source>
        <dbReference type="ARBA" id="ARBA00008645"/>
    </source>
</evidence>
<keyword evidence="3" id="KW-0719">Serine esterase</keyword>
<keyword evidence="4" id="KW-0378">Hydrolase</keyword>
<keyword evidence="8" id="KW-1185">Reference proteome</keyword>
<evidence type="ECO:0000313" key="7">
    <source>
        <dbReference type="EMBL" id="CAH2232895.1"/>
    </source>
</evidence>
<dbReference type="InterPro" id="IPR016812">
    <property type="entry name" value="PPase_methylesterase_euk"/>
</dbReference>
<dbReference type="Gene3D" id="3.40.50.1820">
    <property type="entry name" value="alpha/beta hydrolase"/>
    <property type="match status" value="1"/>
</dbReference>
<reference evidence="7" key="1">
    <citation type="submission" date="2022-03" db="EMBL/GenBank/DDBJ databases">
        <authorList>
            <person name="Lindestad O."/>
        </authorList>
    </citation>
    <scope>NUCLEOTIDE SEQUENCE</scope>
</reference>
<organism evidence="7 8">
    <name type="scientific">Pararge aegeria aegeria</name>
    <dbReference type="NCBI Taxonomy" id="348720"/>
    <lineage>
        <taxon>Eukaryota</taxon>
        <taxon>Metazoa</taxon>
        <taxon>Ecdysozoa</taxon>
        <taxon>Arthropoda</taxon>
        <taxon>Hexapoda</taxon>
        <taxon>Insecta</taxon>
        <taxon>Pterygota</taxon>
        <taxon>Neoptera</taxon>
        <taxon>Endopterygota</taxon>
        <taxon>Lepidoptera</taxon>
        <taxon>Glossata</taxon>
        <taxon>Ditrysia</taxon>
        <taxon>Papilionoidea</taxon>
        <taxon>Nymphalidae</taxon>
        <taxon>Satyrinae</taxon>
        <taxon>Satyrini</taxon>
        <taxon>Parargina</taxon>
        <taxon>Pararge</taxon>
    </lineage>
</organism>
<evidence type="ECO:0000256" key="2">
    <source>
        <dbReference type="ARBA" id="ARBA00013111"/>
    </source>
</evidence>
<feature type="domain" description="AB hydrolase-1" evidence="6">
    <location>
        <begin position="75"/>
        <end position="212"/>
    </location>
</feature>
<dbReference type="InterPro" id="IPR000073">
    <property type="entry name" value="AB_hydrolase_1"/>
</dbReference>
<evidence type="ECO:0000259" key="6">
    <source>
        <dbReference type="Pfam" id="PF12697"/>
    </source>
</evidence>
<dbReference type="GO" id="GO:0051723">
    <property type="term" value="F:protein methylesterase activity"/>
    <property type="evidence" value="ECO:0007669"/>
    <property type="project" value="UniProtKB-EC"/>
</dbReference>
<evidence type="ECO:0000313" key="8">
    <source>
        <dbReference type="Proteomes" id="UP000838756"/>
    </source>
</evidence>
<dbReference type="Proteomes" id="UP000838756">
    <property type="component" value="Unassembled WGS sequence"/>
</dbReference>